<dbReference type="Proteomes" id="UP000186919">
    <property type="component" value="Unassembled WGS sequence"/>
</dbReference>
<reference evidence="1 2" key="1">
    <citation type="submission" date="2016-01" db="EMBL/GenBank/DDBJ databases">
        <title>Mycobacterium immunogenum strain CD11_6 genome sequencing and assembly.</title>
        <authorList>
            <person name="Kaur G."/>
            <person name="Nair G.R."/>
            <person name="Mayilraj S."/>
        </authorList>
    </citation>
    <scope>NUCLEOTIDE SEQUENCE [LARGE SCALE GENOMIC DNA]</scope>
    <source>
        <strain evidence="1 2">CD11-6</strain>
    </source>
</reference>
<dbReference type="EMBL" id="LQYE01000007">
    <property type="protein sequence ID" value="OAT69380.1"/>
    <property type="molecule type" value="Genomic_DNA"/>
</dbReference>
<name>A0A179VBV9_9MYCO</name>
<evidence type="ECO:0000313" key="1">
    <source>
        <dbReference type="EMBL" id="OAT69380.1"/>
    </source>
</evidence>
<gene>
    <name evidence="1" type="ORF">AWB85_21700</name>
</gene>
<accession>A0A179VBV9</accession>
<sequence>MPPEGMTTPLAFSRLIRQLREKVFTTTLDAIVKAGGPSATTQTEIESERDSTLTDATVTKYVAAFQSLRPGLIHYTFLPAVLAALKAAANPNRKLEERIDGLANNWENSRTLLIGCHTSSTNMITASELTLPEDNSPLRRLITDFDYREFLRYAVTIAQRHNAATLVPASQRHHNLLADYIDNGWQADANTRAVGQVSPTITRAAVDPIAGVQSLNEALDRAAALGAAPQDIVPTAWAILIACTKAANEGKQPIKTWYTLAESTRQASDAKIEGTDRLQPVSAWLDDPITQLADEIPNASIISDASWRTLRTWYEEYTVSRWTVEVTDDNKAWEVTERCADLYGEGPGRNDLWLYNDTQFPTLPTVLKSRETPNTVLTSTGISLTVNYAPLPSRWFPIGKGTHYGVVQNHRGDWEPIITG</sequence>
<proteinExistence type="predicted"/>
<organism evidence="1 2">
    <name type="scientific">Mycobacteroides immunogenum</name>
    <dbReference type="NCBI Taxonomy" id="83262"/>
    <lineage>
        <taxon>Bacteria</taxon>
        <taxon>Bacillati</taxon>
        <taxon>Actinomycetota</taxon>
        <taxon>Actinomycetes</taxon>
        <taxon>Mycobacteriales</taxon>
        <taxon>Mycobacteriaceae</taxon>
        <taxon>Mycobacteroides</taxon>
    </lineage>
</organism>
<comment type="caution">
    <text evidence="1">The sequence shown here is derived from an EMBL/GenBank/DDBJ whole genome shotgun (WGS) entry which is preliminary data.</text>
</comment>
<dbReference type="RefSeq" id="WP_064628926.1">
    <property type="nucleotide sequence ID" value="NZ_LQYE01000007.1"/>
</dbReference>
<protein>
    <submittedName>
        <fullName evidence="1">Uncharacterized protein</fullName>
    </submittedName>
</protein>
<dbReference type="AlphaFoldDB" id="A0A179VBV9"/>
<evidence type="ECO:0000313" key="2">
    <source>
        <dbReference type="Proteomes" id="UP000186919"/>
    </source>
</evidence>